<dbReference type="AlphaFoldDB" id="A0A174WWU6"/>
<reference evidence="1 2" key="1">
    <citation type="submission" date="2015-09" db="EMBL/GenBank/DDBJ databases">
        <authorList>
            <consortium name="Pathogen Informatics"/>
        </authorList>
    </citation>
    <scope>NUCLEOTIDE SEQUENCE [LARGE SCALE GENOMIC DNA]</scope>
    <source>
        <strain evidence="1 2">2789STDY5834948</strain>
    </source>
</reference>
<proteinExistence type="predicted"/>
<evidence type="ECO:0000313" key="2">
    <source>
        <dbReference type="Proteomes" id="UP000095332"/>
    </source>
</evidence>
<accession>A0A174WWU6</accession>
<gene>
    <name evidence="1" type="ORF">ERS852560_03684</name>
</gene>
<organism evidence="1 2">
    <name type="scientific">Parabacteroides distasonis</name>
    <dbReference type="NCBI Taxonomy" id="823"/>
    <lineage>
        <taxon>Bacteria</taxon>
        <taxon>Pseudomonadati</taxon>
        <taxon>Bacteroidota</taxon>
        <taxon>Bacteroidia</taxon>
        <taxon>Bacteroidales</taxon>
        <taxon>Tannerellaceae</taxon>
        <taxon>Parabacteroides</taxon>
    </lineage>
</organism>
<dbReference type="Proteomes" id="UP000095332">
    <property type="component" value="Unassembled WGS sequence"/>
</dbReference>
<evidence type="ECO:0000313" key="1">
    <source>
        <dbReference type="EMBL" id="CUQ51773.1"/>
    </source>
</evidence>
<name>A0A174WWU6_PARDI</name>
<dbReference type="EMBL" id="CZBM01000018">
    <property type="protein sequence ID" value="CUQ51773.1"/>
    <property type="molecule type" value="Genomic_DNA"/>
</dbReference>
<sequence>MDHNGIFSLSFPEAKTIIVSGDIHGDFNQLVFKLCIQLLLSGKTLA</sequence>
<protein>
    <submittedName>
        <fullName evidence="1">Uncharacterized protein</fullName>
    </submittedName>
</protein>